<evidence type="ECO:0000313" key="3">
    <source>
        <dbReference type="Proteomes" id="UP000288168"/>
    </source>
</evidence>
<dbReference type="PANTHER" id="PTHR24148">
    <property type="entry name" value="ANKYRIN REPEAT DOMAIN-CONTAINING PROTEIN 39 HOMOLOG-RELATED"/>
    <property type="match status" value="1"/>
</dbReference>
<dbReference type="PANTHER" id="PTHR24148:SF81">
    <property type="entry name" value="HETEROKARYON INCOMPATIBILITY DOMAIN-CONTAINING PROTEIN"/>
    <property type="match status" value="1"/>
</dbReference>
<comment type="caution">
    <text evidence="2">The sequence shown here is derived from an EMBL/GenBank/DDBJ whole genome shotgun (WGS) entry which is preliminary data.</text>
</comment>
<proteinExistence type="predicted"/>
<protein>
    <recommendedName>
        <fullName evidence="1">Heterokaryon incompatibility domain-containing protein</fullName>
    </recommendedName>
</protein>
<reference evidence="2 3" key="1">
    <citation type="submission" date="2017-06" db="EMBL/GenBank/DDBJ databases">
        <title>Comparative genomic analysis of Ambrosia Fusariam Clade fungi.</title>
        <authorList>
            <person name="Stajich J.E."/>
            <person name="Carrillo J."/>
            <person name="Kijimoto T."/>
            <person name="Eskalen A."/>
            <person name="O'Donnell K."/>
            <person name="Kasson M."/>
        </authorList>
    </citation>
    <scope>NUCLEOTIDE SEQUENCE [LARGE SCALE GENOMIC DNA]</scope>
    <source>
        <strain evidence="2 3">NRRL62584</strain>
    </source>
</reference>
<name>A0A428QJ44_9HYPO</name>
<dbReference type="OrthoDB" id="2157530at2759"/>
<dbReference type="Pfam" id="PF06985">
    <property type="entry name" value="HET"/>
    <property type="match status" value="1"/>
</dbReference>
<keyword evidence="3" id="KW-1185">Reference proteome</keyword>
<dbReference type="EMBL" id="NKCI01000030">
    <property type="protein sequence ID" value="RSL65271.1"/>
    <property type="molecule type" value="Genomic_DNA"/>
</dbReference>
<accession>A0A428QJ44</accession>
<sequence>MQKSLIHGFTLAKDEFRLICLTEEKDLPADVIHLSLETYNDGNFPDYEAVSYTWGGEDGDGTLRHPIYIGEHWDILLQTRNCCAMLRYLRPSRGIRMVWVDAICINQEDMQERGDQVAKMGQLYTGCSQVFLWLGDDIAFRNTGVHPPRLPLHELENLEELQLPSKKERVDIRKLLERRYFNRVWIIQELILPPRIAIPIGDKIFWADPSTPTHFERLSSRDWAWEQTKAPWFQHATRGSLMQESLSELLTLTWKSQSSDIRDKVYGVMGLSSIKAGIKIRPDYGISLQHLLIGFFAHCIIIGDTPELLVKAAGVSAEAGMPSWMPLWKGDDWQELFSSYGEENPTWRKVEDWLLEEKSRMLEAGGFWQRDVYNMVRFIPRSLFKEERKLEKTVFDRRPWHQDATVDADNGAMSLNLTRLLSIKNRPTKDFTGKKGCQLEEVVEAGDDIFLLDTNVRAPIYLILRKTDNPGEFRLIAVCSQLAFLFTGSNVDSAQHWGPFPLDDLQASLYADLKRLHDLCDLLGYEYYKDYEDHGDYEYYEEFEKGVDRSFDDFRRKQFLFPGRRGRVTSRELLSLLLGIAKDDHEHKLKSWKSFQEVYLELIDPEFQPRVFNDICELSLDAQDKREIDNLVGSYAHGGIETKGWLIKGPAKDDLSRVVLRRNMSDIRLELMAMVSNSRASNDLVTLLDGLVDRLEGEDVGERIMTGPVEEDHFRGGTHLELNEVFKKFGLDGSTFRVRIV</sequence>
<dbReference type="STRING" id="1325734.A0A428QJ44"/>
<dbReference type="InterPro" id="IPR010730">
    <property type="entry name" value="HET"/>
</dbReference>
<dbReference type="InterPro" id="IPR052895">
    <property type="entry name" value="HetReg/Transcr_Mod"/>
</dbReference>
<evidence type="ECO:0000259" key="1">
    <source>
        <dbReference type="Pfam" id="PF06985"/>
    </source>
</evidence>
<feature type="domain" description="Heterokaryon incompatibility" evidence="1">
    <location>
        <begin position="47"/>
        <end position="189"/>
    </location>
</feature>
<dbReference type="Proteomes" id="UP000288168">
    <property type="component" value="Unassembled WGS sequence"/>
</dbReference>
<organism evidence="2 3">
    <name type="scientific">Fusarium duplospermum</name>
    <dbReference type="NCBI Taxonomy" id="1325734"/>
    <lineage>
        <taxon>Eukaryota</taxon>
        <taxon>Fungi</taxon>
        <taxon>Dikarya</taxon>
        <taxon>Ascomycota</taxon>
        <taxon>Pezizomycotina</taxon>
        <taxon>Sordariomycetes</taxon>
        <taxon>Hypocreomycetidae</taxon>
        <taxon>Hypocreales</taxon>
        <taxon>Nectriaceae</taxon>
        <taxon>Fusarium</taxon>
        <taxon>Fusarium solani species complex</taxon>
    </lineage>
</organism>
<evidence type="ECO:0000313" key="2">
    <source>
        <dbReference type="EMBL" id="RSL65271.1"/>
    </source>
</evidence>
<gene>
    <name evidence="2" type="ORF">CEP54_004305</name>
</gene>
<dbReference type="AlphaFoldDB" id="A0A428QJ44"/>